<dbReference type="EMBL" id="AP022612">
    <property type="protein sequence ID" value="BBZ35787.1"/>
    <property type="molecule type" value="Genomic_DNA"/>
</dbReference>
<proteinExistence type="predicted"/>
<dbReference type="AlphaFoldDB" id="A0A7I7Y2E5"/>
<evidence type="ECO:0000313" key="2">
    <source>
        <dbReference type="EMBL" id="BBZ35787.1"/>
    </source>
</evidence>
<name>A0A7I7Y2E5_9MYCO</name>
<evidence type="ECO:0000313" key="3">
    <source>
        <dbReference type="Proteomes" id="UP000466931"/>
    </source>
</evidence>
<feature type="region of interest" description="Disordered" evidence="1">
    <location>
        <begin position="1"/>
        <end position="25"/>
    </location>
</feature>
<feature type="compositionally biased region" description="Basic and acidic residues" evidence="1">
    <location>
        <begin position="11"/>
        <end position="21"/>
    </location>
</feature>
<accession>A0A7I7Y2E5</accession>
<dbReference type="RefSeq" id="WP_085151839.1">
    <property type="nucleotide sequence ID" value="NZ_AP022612.1"/>
</dbReference>
<protein>
    <submittedName>
        <fullName evidence="2">Uncharacterized protein</fullName>
    </submittedName>
</protein>
<dbReference type="Proteomes" id="UP000466931">
    <property type="component" value="Chromosome"/>
</dbReference>
<gene>
    <name evidence="2" type="ORF">MCNF_43920</name>
</gene>
<sequence>MSVLHPAEPIRIGRETDDDPHLFVPATDTRPNGFSLRDLRVAAANQLELWASGQECDDFRRDYLNDLVADLRASALDVEANQLDLWSAGKVCDEQRRSHVLGLVAELRALT</sequence>
<keyword evidence="3" id="KW-1185">Reference proteome</keyword>
<organism evidence="2 3">
    <name type="scientific">Mycolicibacterium confluentis</name>
    <dbReference type="NCBI Taxonomy" id="28047"/>
    <lineage>
        <taxon>Bacteria</taxon>
        <taxon>Bacillati</taxon>
        <taxon>Actinomycetota</taxon>
        <taxon>Actinomycetes</taxon>
        <taxon>Mycobacteriales</taxon>
        <taxon>Mycobacteriaceae</taxon>
        <taxon>Mycolicibacterium</taxon>
    </lineage>
</organism>
<reference evidence="2" key="2">
    <citation type="submission" date="2020-02" db="EMBL/GenBank/DDBJ databases">
        <authorList>
            <person name="Matsumoto Y."/>
            <person name="Motooka D."/>
            <person name="Nakamura S."/>
        </authorList>
    </citation>
    <scope>NUCLEOTIDE SEQUENCE</scope>
    <source>
        <strain evidence="2">JCM 13671</strain>
    </source>
</reference>
<evidence type="ECO:0000256" key="1">
    <source>
        <dbReference type="SAM" id="MobiDB-lite"/>
    </source>
</evidence>
<reference evidence="2" key="1">
    <citation type="journal article" date="2019" name="Emerg. Microbes Infect.">
        <title>Comprehensive subspecies identification of 175 nontuberculous mycobacteria species based on 7547 genomic profiles.</title>
        <authorList>
            <person name="Matsumoto Y."/>
            <person name="Kinjo T."/>
            <person name="Motooka D."/>
            <person name="Nabeya D."/>
            <person name="Jung N."/>
            <person name="Uechi K."/>
            <person name="Horii T."/>
            <person name="Iida T."/>
            <person name="Fujita J."/>
            <person name="Nakamura S."/>
        </authorList>
    </citation>
    <scope>NUCLEOTIDE SEQUENCE [LARGE SCALE GENOMIC DNA]</scope>
    <source>
        <strain evidence="2">JCM 13671</strain>
    </source>
</reference>